<feature type="domain" description="DUF8054" evidence="2">
    <location>
        <begin position="3"/>
        <end position="163"/>
    </location>
</feature>
<proteinExistence type="predicted"/>
<dbReference type="AlphaFoldDB" id="A0AAV3T0V3"/>
<feature type="compositionally biased region" description="Low complexity" evidence="1">
    <location>
        <begin position="92"/>
        <end position="102"/>
    </location>
</feature>
<keyword evidence="4" id="KW-1185">Reference proteome</keyword>
<gene>
    <name evidence="3" type="ORF">GCM10009019_14980</name>
</gene>
<dbReference type="EMBL" id="BAAADU010000002">
    <property type="protein sequence ID" value="GAA0652731.1"/>
    <property type="molecule type" value="Genomic_DNA"/>
</dbReference>
<evidence type="ECO:0000256" key="1">
    <source>
        <dbReference type="SAM" id="MobiDB-lite"/>
    </source>
</evidence>
<dbReference type="GeneID" id="68573826"/>
<comment type="caution">
    <text evidence="3">The sequence shown here is derived from an EMBL/GenBank/DDBJ whole genome shotgun (WGS) entry which is preliminary data.</text>
</comment>
<dbReference type="RefSeq" id="WP_227260817.1">
    <property type="nucleotide sequence ID" value="NZ_BAAADU010000002.1"/>
</dbReference>
<reference evidence="3 4" key="1">
    <citation type="journal article" date="2019" name="Int. J. Syst. Evol. Microbiol.">
        <title>The Global Catalogue of Microorganisms (GCM) 10K type strain sequencing project: providing services to taxonomists for standard genome sequencing and annotation.</title>
        <authorList>
            <consortium name="The Broad Institute Genomics Platform"/>
            <consortium name="The Broad Institute Genome Sequencing Center for Infectious Disease"/>
            <person name="Wu L."/>
            <person name="Ma J."/>
        </authorList>
    </citation>
    <scope>NUCLEOTIDE SEQUENCE [LARGE SCALE GENOMIC DNA]</scope>
    <source>
        <strain evidence="3 4">JCM 16327</strain>
    </source>
</reference>
<feature type="compositionally biased region" description="Basic and acidic residues" evidence="1">
    <location>
        <begin position="111"/>
        <end position="121"/>
    </location>
</feature>
<evidence type="ECO:0000313" key="3">
    <source>
        <dbReference type="EMBL" id="GAA0652731.1"/>
    </source>
</evidence>
<organism evidence="3 4">
    <name type="scientific">Salarchaeum japonicum</name>
    <dbReference type="NCBI Taxonomy" id="555573"/>
    <lineage>
        <taxon>Archaea</taxon>
        <taxon>Methanobacteriati</taxon>
        <taxon>Methanobacteriota</taxon>
        <taxon>Stenosarchaea group</taxon>
        <taxon>Halobacteria</taxon>
        <taxon>Halobacteriales</taxon>
        <taxon>Halobacteriaceae</taxon>
    </lineage>
</organism>
<sequence length="164" mass="17321">MSRLVFSRTVPDTAAPLETALDVAHTGRAVLEPQQTLLLDAADRLTLWFDDGVPTHARHSDGRAGGAALAAFANPGPVRVELHADPAPSPPADCAVAPDAPASHLAGDDDLAARTRERAPDTPDADAGSLDAVEAFLADDDAIADIRERAREEAERRADEWGFE</sequence>
<dbReference type="Proteomes" id="UP001500194">
    <property type="component" value="Unassembled WGS sequence"/>
</dbReference>
<evidence type="ECO:0000313" key="4">
    <source>
        <dbReference type="Proteomes" id="UP001500194"/>
    </source>
</evidence>
<evidence type="ECO:0000259" key="2">
    <source>
        <dbReference type="Pfam" id="PF26239"/>
    </source>
</evidence>
<name>A0AAV3T0V3_9EURY</name>
<accession>A0AAV3T0V3</accession>
<dbReference type="Pfam" id="PF26239">
    <property type="entry name" value="DUF8054"/>
    <property type="match status" value="1"/>
</dbReference>
<dbReference type="InterPro" id="IPR058367">
    <property type="entry name" value="DUF8054"/>
</dbReference>
<protein>
    <recommendedName>
        <fullName evidence="2">DUF8054 domain-containing protein</fullName>
    </recommendedName>
</protein>
<feature type="region of interest" description="Disordered" evidence="1">
    <location>
        <begin position="85"/>
        <end position="131"/>
    </location>
</feature>